<keyword evidence="11 13" id="KW-0030">Aminoacyl-tRNA synthetase</keyword>
<dbReference type="Gene3D" id="3.10.20.30">
    <property type="match status" value="1"/>
</dbReference>
<feature type="binding site" evidence="13">
    <location>
        <position position="390"/>
    </location>
    <ligand>
        <name>Zn(2+)</name>
        <dbReference type="ChEBI" id="CHEBI:29105"/>
        <note>catalytic</note>
    </ligand>
</feature>
<dbReference type="SUPFAM" id="SSF55681">
    <property type="entry name" value="Class II aaRS and biotin synthetases"/>
    <property type="match status" value="1"/>
</dbReference>
<dbReference type="PANTHER" id="PTHR11451">
    <property type="entry name" value="THREONINE-TRNA LIGASE"/>
    <property type="match status" value="1"/>
</dbReference>
<dbReference type="InterPro" id="IPR012676">
    <property type="entry name" value="TGS-like"/>
</dbReference>
<dbReference type="Pfam" id="PF03129">
    <property type="entry name" value="HGTP_anticodon"/>
    <property type="match status" value="1"/>
</dbReference>
<dbReference type="InterPro" id="IPR004154">
    <property type="entry name" value="Anticodon-bd"/>
</dbReference>
<dbReference type="InterPro" id="IPR045864">
    <property type="entry name" value="aa-tRNA-synth_II/BPL/LPL"/>
</dbReference>
<dbReference type="GO" id="GO:0000049">
    <property type="term" value="F:tRNA binding"/>
    <property type="evidence" value="ECO:0007669"/>
    <property type="project" value="UniProtKB-KW"/>
</dbReference>
<dbReference type="FunFam" id="3.30.930.10:FF:000002">
    <property type="entry name" value="Threonine--tRNA ligase"/>
    <property type="match status" value="1"/>
</dbReference>
<dbReference type="FunFam" id="3.10.20.30:FF:000005">
    <property type="entry name" value="Threonine--tRNA ligase"/>
    <property type="match status" value="1"/>
</dbReference>
<dbReference type="InterPro" id="IPR047246">
    <property type="entry name" value="ThrRS_anticodon"/>
</dbReference>
<dbReference type="Pfam" id="PF00587">
    <property type="entry name" value="tRNA-synt_2b"/>
    <property type="match status" value="1"/>
</dbReference>
<dbReference type="PANTHER" id="PTHR11451:SF56">
    <property type="entry name" value="THREONINE--TRNA LIGASE 1"/>
    <property type="match status" value="1"/>
</dbReference>
<dbReference type="GO" id="GO:0006435">
    <property type="term" value="P:threonyl-tRNA aminoacylation"/>
    <property type="evidence" value="ECO:0007669"/>
    <property type="project" value="UniProtKB-UniRule"/>
</dbReference>
<comment type="subunit">
    <text evidence="13">Homodimer.</text>
</comment>
<sequence>MSSIKITFPDNSVKEFDAGVTTAEIAKSISISLAKKAVAGKVDGNFVDLNQPLKEDGSIEIITKDSNDGLVVLWRTAAQVLANALHELYPNMKFGLGDVTEHGFYFDTDNSEDQVAETDFEKISQKMSEIIKANLPIERVEFSEEEALNLVSGDEYQEELVRDVANKNNGRVVAYKQGDFIDITDGVVLSSTGEVKIFKLLSVAGAYWKGASSNPMLQRIYGTAFYKQKDLDAELQRQKEARERDHRVIGNELDLFFVDPKVGAGLPYWMPNGATIRRVIERYIIDKEVAWGFQHVYTPVLANLNLYKQSGHWDHYREDMFPPMDMGDGEMLELRPMNCPSHIQVYNHHKRSYRELPLRIAELGMMHRYEKSGALTGLSRVREMTLNDGHDFIEPDHIEDEIKTLIKLMTEVYNDFDITDYRFRLSYRDPKNTEKYFDDDEMWEKSQSKLKAAMDDMGLEYFEAEGEAAFYGPKIDVQTKTALGGEETLSTIQLDFLLPERFDLKYIGADGEEHRPVMVHRGIVSTMERFTAYLTEMYKGAFPTWLAPHQVDIIPVKNDLHMDYVNDLSSKLRAHGIRVTVDDRNEKMGYKIRQAQVNKIPYTLVIGDEEVSNGTVTVRKYGEEKTNTMTKAEFKNLLFEDIENYSREK</sequence>
<comment type="cofactor">
    <cofactor evidence="13">
        <name>Zn(2+)</name>
        <dbReference type="ChEBI" id="CHEBI:29105"/>
    </cofactor>
    <text evidence="13">Binds 1 zinc ion per subunit.</text>
</comment>
<dbReference type="NCBIfam" id="TIGR00418">
    <property type="entry name" value="thrS"/>
    <property type="match status" value="1"/>
</dbReference>
<dbReference type="InterPro" id="IPR036621">
    <property type="entry name" value="Anticodon-bd_dom_sf"/>
</dbReference>
<keyword evidence="9 13" id="KW-0694">RNA-binding</keyword>
<evidence type="ECO:0000256" key="3">
    <source>
        <dbReference type="ARBA" id="ARBA00022555"/>
    </source>
</evidence>
<dbReference type="SMART" id="SM00863">
    <property type="entry name" value="tRNA_SAD"/>
    <property type="match status" value="1"/>
</dbReference>
<dbReference type="Gene3D" id="3.40.50.800">
    <property type="entry name" value="Anticodon-binding domain"/>
    <property type="match status" value="1"/>
</dbReference>
<dbReference type="PROSITE" id="PS50862">
    <property type="entry name" value="AA_TRNA_LIGASE_II"/>
    <property type="match status" value="1"/>
</dbReference>
<dbReference type="InterPro" id="IPR002320">
    <property type="entry name" value="Thr-tRNA-ligase_IIa"/>
</dbReference>
<dbReference type="CDD" id="cd00771">
    <property type="entry name" value="ThrRS_core"/>
    <property type="match status" value="1"/>
</dbReference>
<comment type="catalytic activity">
    <reaction evidence="12 13">
        <text>tRNA(Thr) + L-threonine + ATP = L-threonyl-tRNA(Thr) + AMP + diphosphate + H(+)</text>
        <dbReference type="Rhea" id="RHEA:24624"/>
        <dbReference type="Rhea" id="RHEA-COMP:9670"/>
        <dbReference type="Rhea" id="RHEA-COMP:9704"/>
        <dbReference type="ChEBI" id="CHEBI:15378"/>
        <dbReference type="ChEBI" id="CHEBI:30616"/>
        <dbReference type="ChEBI" id="CHEBI:33019"/>
        <dbReference type="ChEBI" id="CHEBI:57926"/>
        <dbReference type="ChEBI" id="CHEBI:78442"/>
        <dbReference type="ChEBI" id="CHEBI:78534"/>
        <dbReference type="ChEBI" id="CHEBI:456215"/>
        <dbReference type="EC" id="6.1.1.3"/>
    </reaction>
</comment>
<name>A0A921IDH8_9LACO</name>
<dbReference type="Pfam" id="PF07973">
    <property type="entry name" value="tRNA_SAD"/>
    <property type="match status" value="1"/>
</dbReference>
<dbReference type="EC" id="6.1.1.3" evidence="13"/>
<evidence type="ECO:0000256" key="9">
    <source>
        <dbReference type="ARBA" id="ARBA00022884"/>
    </source>
</evidence>
<evidence type="ECO:0000256" key="12">
    <source>
        <dbReference type="ARBA" id="ARBA00049515"/>
    </source>
</evidence>
<keyword evidence="3 13" id="KW-0820">tRNA-binding</keyword>
<comment type="caution">
    <text evidence="13">Lacks conserved residue(s) required for the propagation of feature annotation.</text>
</comment>
<dbReference type="Gene3D" id="3.30.930.10">
    <property type="entry name" value="Bira Bifunctional Protein, Domain 2"/>
    <property type="match status" value="1"/>
</dbReference>
<keyword evidence="6 13" id="KW-0547">Nucleotide-binding</keyword>
<dbReference type="FunFam" id="3.40.50.800:FF:000001">
    <property type="entry name" value="Threonine--tRNA ligase"/>
    <property type="match status" value="1"/>
</dbReference>
<dbReference type="Proteomes" id="UP000759256">
    <property type="component" value="Unassembled WGS sequence"/>
</dbReference>
<dbReference type="SUPFAM" id="SSF81271">
    <property type="entry name" value="TGS-like"/>
    <property type="match status" value="1"/>
</dbReference>
<evidence type="ECO:0000256" key="13">
    <source>
        <dbReference type="HAMAP-Rule" id="MF_00184"/>
    </source>
</evidence>
<dbReference type="PRINTS" id="PR01047">
    <property type="entry name" value="TRNASYNTHTHR"/>
</dbReference>
<dbReference type="GO" id="GO:0016740">
    <property type="term" value="F:transferase activity"/>
    <property type="evidence" value="ECO:0007669"/>
    <property type="project" value="UniProtKB-ARBA"/>
</dbReference>
<dbReference type="InterPro" id="IPR002314">
    <property type="entry name" value="aa-tRNA-synt_IIb"/>
</dbReference>
<dbReference type="InterPro" id="IPR006195">
    <property type="entry name" value="aa-tRNA-synth_II"/>
</dbReference>
<keyword evidence="8 13" id="KW-0067">ATP-binding</keyword>
<dbReference type="HAMAP" id="MF_00184">
    <property type="entry name" value="Thr_tRNA_synth"/>
    <property type="match status" value="1"/>
</dbReference>
<evidence type="ECO:0000256" key="2">
    <source>
        <dbReference type="ARBA" id="ARBA00022490"/>
    </source>
</evidence>
<dbReference type="FunFam" id="3.30.980.10:FF:000005">
    <property type="entry name" value="Threonyl-tRNA synthetase, mitochondrial"/>
    <property type="match status" value="1"/>
</dbReference>
<evidence type="ECO:0000256" key="5">
    <source>
        <dbReference type="ARBA" id="ARBA00022723"/>
    </source>
</evidence>
<keyword evidence="7 13" id="KW-0862">Zinc</keyword>
<comment type="caution">
    <text evidence="16">The sequence shown here is derived from an EMBL/GenBank/DDBJ whole genome shotgun (WGS) entry which is preliminary data.</text>
</comment>
<keyword evidence="5 13" id="KW-0479">Metal-binding</keyword>
<comment type="subcellular location">
    <subcellularLocation>
        <location evidence="13">Cytoplasm</location>
    </subcellularLocation>
</comment>
<reference evidence="16" key="2">
    <citation type="submission" date="2021-09" db="EMBL/GenBank/DDBJ databases">
        <authorList>
            <person name="Gilroy R."/>
        </authorList>
    </citation>
    <scope>NUCLEOTIDE SEQUENCE</scope>
    <source>
        <strain evidence="16">CHK189-29639</strain>
    </source>
</reference>
<dbReference type="Pfam" id="PF02824">
    <property type="entry name" value="TGS"/>
    <property type="match status" value="1"/>
</dbReference>
<evidence type="ECO:0000256" key="8">
    <source>
        <dbReference type="ARBA" id="ARBA00022840"/>
    </source>
</evidence>
<evidence type="ECO:0000256" key="4">
    <source>
        <dbReference type="ARBA" id="ARBA00022598"/>
    </source>
</evidence>
<dbReference type="CDD" id="cd00860">
    <property type="entry name" value="ThrRS_anticodon"/>
    <property type="match status" value="1"/>
</dbReference>
<dbReference type="GO" id="GO:0005737">
    <property type="term" value="C:cytoplasm"/>
    <property type="evidence" value="ECO:0007669"/>
    <property type="project" value="UniProtKB-SubCell"/>
</dbReference>
<comment type="similarity">
    <text evidence="1 13">Belongs to the class-II aminoacyl-tRNA synthetase family.</text>
</comment>
<dbReference type="GO" id="GO:0005524">
    <property type="term" value="F:ATP binding"/>
    <property type="evidence" value="ECO:0007669"/>
    <property type="project" value="UniProtKB-UniRule"/>
</dbReference>
<evidence type="ECO:0000256" key="10">
    <source>
        <dbReference type="ARBA" id="ARBA00022917"/>
    </source>
</evidence>
<keyword evidence="2 13" id="KW-0963">Cytoplasm</keyword>
<dbReference type="SUPFAM" id="SSF52954">
    <property type="entry name" value="Class II aaRS ABD-related"/>
    <property type="match status" value="1"/>
</dbReference>
<evidence type="ECO:0000259" key="15">
    <source>
        <dbReference type="PROSITE" id="PS51880"/>
    </source>
</evidence>
<dbReference type="Gene3D" id="3.30.54.20">
    <property type="match status" value="1"/>
</dbReference>
<evidence type="ECO:0000256" key="6">
    <source>
        <dbReference type="ARBA" id="ARBA00022741"/>
    </source>
</evidence>
<evidence type="ECO:0000313" key="17">
    <source>
        <dbReference type="Proteomes" id="UP000759256"/>
    </source>
</evidence>
<evidence type="ECO:0000256" key="11">
    <source>
        <dbReference type="ARBA" id="ARBA00023146"/>
    </source>
</evidence>
<dbReference type="AlphaFoldDB" id="A0A921IDH8"/>
<evidence type="ECO:0000256" key="7">
    <source>
        <dbReference type="ARBA" id="ARBA00022833"/>
    </source>
</evidence>
<keyword evidence="10 13" id="KW-0648">Protein biosynthesis</keyword>
<dbReference type="InterPro" id="IPR012947">
    <property type="entry name" value="tRNA_SAD"/>
</dbReference>
<dbReference type="GO" id="GO:0140096">
    <property type="term" value="F:catalytic activity, acting on a protein"/>
    <property type="evidence" value="ECO:0007669"/>
    <property type="project" value="UniProtKB-ARBA"/>
</dbReference>
<reference evidence="16" key="1">
    <citation type="journal article" date="2021" name="PeerJ">
        <title>Extensive microbial diversity within the chicken gut microbiome revealed by metagenomics and culture.</title>
        <authorList>
            <person name="Gilroy R."/>
            <person name="Ravi A."/>
            <person name="Getino M."/>
            <person name="Pursley I."/>
            <person name="Horton D.L."/>
            <person name="Alikhan N.F."/>
            <person name="Baker D."/>
            <person name="Gharbi K."/>
            <person name="Hall N."/>
            <person name="Watson M."/>
            <person name="Adriaenssens E.M."/>
            <person name="Foster-Nyarko E."/>
            <person name="Jarju S."/>
            <person name="Secka A."/>
            <person name="Antonio M."/>
            <person name="Oren A."/>
            <person name="Chaudhuri R.R."/>
            <person name="La Ragione R."/>
            <person name="Hildebrand F."/>
            <person name="Pallen M.J."/>
        </authorList>
    </citation>
    <scope>NUCLEOTIDE SEQUENCE</scope>
    <source>
        <strain evidence="16">CHK189-29639</strain>
    </source>
</reference>
<dbReference type="InterPro" id="IPR033728">
    <property type="entry name" value="ThrRS_core"/>
</dbReference>
<dbReference type="Gene3D" id="3.30.980.10">
    <property type="entry name" value="Threonyl-trna Synthetase, Chain A, domain 2"/>
    <property type="match status" value="1"/>
</dbReference>
<dbReference type="CDD" id="cd01667">
    <property type="entry name" value="TGS_ThrRS"/>
    <property type="match status" value="1"/>
</dbReference>
<feature type="domain" description="TGS" evidence="15">
    <location>
        <begin position="1"/>
        <end position="63"/>
    </location>
</feature>
<accession>A0A921IDH8</accession>
<organism evidence="16 17">
    <name type="scientific">Ligilactobacillus salivarius</name>
    <dbReference type="NCBI Taxonomy" id="1624"/>
    <lineage>
        <taxon>Bacteria</taxon>
        <taxon>Bacillati</taxon>
        <taxon>Bacillota</taxon>
        <taxon>Bacilli</taxon>
        <taxon>Lactobacillales</taxon>
        <taxon>Lactobacillaceae</taxon>
        <taxon>Ligilactobacillus</taxon>
    </lineage>
</organism>
<feature type="binding site" evidence="13">
    <location>
        <position position="339"/>
    </location>
    <ligand>
        <name>Zn(2+)</name>
        <dbReference type="ChEBI" id="CHEBI:29105"/>
        <note>catalytic</note>
    </ligand>
</feature>
<dbReference type="InterPro" id="IPR018163">
    <property type="entry name" value="Thr/Ala-tRNA-synth_IIc_edit"/>
</dbReference>
<feature type="binding site" evidence="13">
    <location>
        <position position="520"/>
    </location>
    <ligand>
        <name>Zn(2+)</name>
        <dbReference type="ChEBI" id="CHEBI:29105"/>
        <note>catalytic</note>
    </ligand>
</feature>
<evidence type="ECO:0000259" key="14">
    <source>
        <dbReference type="PROSITE" id="PS50862"/>
    </source>
</evidence>
<dbReference type="InterPro" id="IPR004095">
    <property type="entry name" value="TGS"/>
</dbReference>
<protein>
    <recommendedName>
        <fullName evidence="13">Threonine--tRNA ligase</fullName>
        <ecNumber evidence="13">6.1.1.3</ecNumber>
    </recommendedName>
    <alternativeName>
        <fullName evidence="13">Threonyl-tRNA synthetase</fullName>
        <shortName evidence="13">ThrRS</shortName>
    </alternativeName>
</protein>
<evidence type="ECO:0000313" key="16">
    <source>
        <dbReference type="EMBL" id="HJG16150.1"/>
    </source>
</evidence>
<proteinExistence type="inferred from homology"/>
<keyword evidence="4 13" id="KW-0436">Ligase</keyword>
<evidence type="ECO:0000256" key="1">
    <source>
        <dbReference type="ARBA" id="ARBA00008226"/>
    </source>
</evidence>
<dbReference type="EMBL" id="DYVK01000078">
    <property type="protein sequence ID" value="HJG16150.1"/>
    <property type="molecule type" value="Genomic_DNA"/>
</dbReference>
<gene>
    <name evidence="13 16" type="primary">thrS</name>
    <name evidence="16" type="ORF">K8V06_08455</name>
</gene>
<dbReference type="InterPro" id="IPR012675">
    <property type="entry name" value="Beta-grasp_dom_sf"/>
</dbReference>
<dbReference type="PROSITE" id="PS51880">
    <property type="entry name" value="TGS"/>
    <property type="match status" value="1"/>
</dbReference>
<dbReference type="GO" id="GO:0004829">
    <property type="term" value="F:threonine-tRNA ligase activity"/>
    <property type="evidence" value="ECO:0007669"/>
    <property type="project" value="UniProtKB-UniRule"/>
</dbReference>
<feature type="domain" description="Aminoacyl-transfer RNA synthetases class-II family profile" evidence="14">
    <location>
        <begin position="276"/>
        <end position="543"/>
    </location>
</feature>
<dbReference type="GO" id="GO:0046872">
    <property type="term" value="F:metal ion binding"/>
    <property type="evidence" value="ECO:0007669"/>
    <property type="project" value="UniProtKB-KW"/>
</dbReference>
<dbReference type="SUPFAM" id="SSF55186">
    <property type="entry name" value="ThrRS/AlaRS common domain"/>
    <property type="match status" value="1"/>
</dbReference>